<keyword evidence="1" id="KW-0472">Membrane</keyword>
<keyword evidence="1" id="KW-0812">Transmembrane</keyword>
<evidence type="ECO:0000313" key="2">
    <source>
        <dbReference type="EMBL" id="MBP1921076.1"/>
    </source>
</evidence>
<accession>A0A8T4GAG3</accession>
<dbReference type="OrthoDB" id="340802at2157"/>
<reference evidence="2" key="1">
    <citation type="submission" date="2021-03" db="EMBL/GenBank/DDBJ databases">
        <title>Genomic Encyclopedia of Type Strains, Phase IV (KMG-IV): sequencing the most valuable type-strain genomes for metagenomic binning, comparative biology and taxonomic classification.</title>
        <authorList>
            <person name="Goeker M."/>
        </authorList>
    </citation>
    <scope>NUCLEOTIDE SEQUENCE</scope>
    <source>
        <strain evidence="2">DSM 23564</strain>
    </source>
</reference>
<comment type="caution">
    <text evidence="2">The sequence shown here is derived from an EMBL/GenBank/DDBJ whole genome shotgun (WGS) entry which is preliminary data.</text>
</comment>
<feature type="transmembrane region" description="Helical" evidence="1">
    <location>
        <begin position="60"/>
        <end position="82"/>
    </location>
</feature>
<sequence length="154" mass="15708">MVEFSFLGGLVVGPAVGLLATLAMDRVMPRLPEGATAPRVAASVLTGTHVDDAPDRLATWIHYVAGVGSGVLFLALVAATATLGATPVVTLGLAGVVMVGLMVGFFALVPLPRASGLPRQRIDQIRRDWGVCAVTYVVVAGVLVGVVDAGLPPL</sequence>
<protein>
    <submittedName>
        <fullName evidence="2">Uncharacterized membrane protein YdcZ (DUF606 family)</fullName>
    </submittedName>
</protein>
<feature type="transmembrane region" description="Helical" evidence="1">
    <location>
        <begin position="88"/>
        <end position="109"/>
    </location>
</feature>
<evidence type="ECO:0000313" key="3">
    <source>
        <dbReference type="Proteomes" id="UP000823588"/>
    </source>
</evidence>
<name>A0A8T4GAG3_9EURY</name>
<evidence type="ECO:0000256" key="1">
    <source>
        <dbReference type="SAM" id="Phobius"/>
    </source>
</evidence>
<feature type="transmembrane region" description="Helical" evidence="1">
    <location>
        <begin position="6"/>
        <end position="24"/>
    </location>
</feature>
<gene>
    <name evidence="2" type="ORF">J2751_000059</name>
</gene>
<dbReference type="AlphaFoldDB" id="A0A8T4GAG3"/>
<proteinExistence type="predicted"/>
<keyword evidence="1" id="KW-1133">Transmembrane helix</keyword>
<dbReference type="EMBL" id="JAGGKQ010000001">
    <property type="protein sequence ID" value="MBP1921076.1"/>
    <property type="molecule type" value="Genomic_DNA"/>
</dbReference>
<organism evidence="2 3">
    <name type="scientific">Halorubrum alkaliphilum</name>
    <dbReference type="NCBI Taxonomy" id="261290"/>
    <lineage>
        <taxon>Archaea</taxon>
        <taxon>Methanobacteriati</taxon>
        <taxon>Methanobacteriota</taxon>
        <taxon>Stenosarchaea group</taxon>
        <taxon>Halobacteria</taxon>
        <taxon>Halobacteriales</taxon>
        <taxon>Haloferacaceae</taxon>
        <taxon>Halorubrum</taxon>
    </lineage>
</organism>
<dbReference type="Proteomes" id="UP000823588">
    <property type="component" value="Unassembled WGS sequence"/>
</dbReference>
<feature type="transmembrane region" description="Helical" evidence="1">
    <location>
        <begin position="129"/>
        <end position="151"/>
    </location>
</feature>
<dbReference type="RefSeq" id="WP_209482466.1">
    <property type="nucleotide sequence ID" value="NZ_JAGGKQ010000001.1"/>
</dbReference>
<keyword evidence="3" id="KW-1185">Reference proteome</keyword>